<accession>A0AAE0YEV3</accession>
<evidence type="ECO:0000313" key="2">
    <source>
        <dbReference type="Proteomes" id="UP001283361"/>
    </source>
</evidence>
<reference evidence="1" key="1">
    <citation type="journal article" date="2023" name="G3 (Bethesda)">
        <title>A reference genome for the long-term kleptoplast-retaining sea slug Elysia crispata morphotype clarki.</title>
        <authorList>
            <person name="Eastman K.E."/>
            <person name="Pendleton A.L."/>
            <person name="Shaikh M.A."/>
            <person name="Suttiyut T."/>
            <person name="Ogas R."/>
            <person name="Tomko P."/>
            <person name="Gavelis G."/>
            <person name="Widhalm J.R."/>
            <person name="Wisecaver J.H."/>
        </authorList>
    </citation>
    <scope>NUCLEOTIDE SEQUENCE</scope>
    <source>
        <strain evidence="1">ECLA1</strain>
    </source>
</reference>
<dbReference type="AlphaFoldDB" id="A0AAE0YEV3"/>
<evidence type="ECO:0000313" key="1">
    <source>
        <dbReference type="EMBL" id="KAK3743132.1"/>
    </source>
</evidence>
<name>A0AAE0YEV3_9GAST</name>
<protein>
    <submittedName>
        <fullName evidence="1">Uncharacterized protein</fullName>
    </submittedName>
</protein>
<keyword evidence="2" id="KW-1185">Reference proteome</keyword>
<comment type="caution">
    <text evidence="1">The sequence shown here is derived from an EMBL/GenBank/DDBJ whole genome shotgun (WGS) entry which is preliminary data.</text>
</comment>
<dbReference type="EMBL" id="JAWDGP010006323">
    <property type="protein sequence ID" value="KAK3743132.1"/>
    <property type="molecule type" value="Genomic_DNA"/>
</dbReference>
<proteinExistence type="predicted"/>
<organism evidence="1 2">
    <name type="scientific">Elysia crispata</name>
    <name type="common">lettuce slug</name>
    <dbReference type="NCBI Taxonomy" id="231223"/>
    <lineage>
        <taxon>Eukaryota</taxon>
        <taxon>Metazoa</taxon>
        <taxon>Spiralia</taxon>
        <taxon>Lophotrochozoa</taxon>
        <taxon>Mollusca</taxon>
        <taxon>Gastropoda</taxon>
        <taxon>Heterobranchia</taxon>
        <taxon>Euthyneura</taxon>
        <taxon>Panpulmonata</taxon>
        <taxon>Sacoglossa</taxon>
        <taxon>Placobranchoidea</taxon>
        <taxon>Plakobranchidae</taxon>
        <taxon>Elysia</taxon>
    </lineage>
</organism>
<gene>
    <name evidence="1" type="ORF">RRG08_063988</name>
</gene>
<sequence>MSEAPFSLFRESFRSLKQKHRFQRALLAELGNCKSIPDTEFKSPGCRKEVAPRLFLVVTFRYSTSHQTCTPPSGSLADSLLLTPTGAAGVGGIQ</sequence>
<dbReference type="Proteomes" id="UP001283361">
    <property type="component" value="Unassembled WGS sequence"/>
</dbReference>